<sequence>MAVLHRADDRAGTRLRRAVLTCQVKTLIRCVKTRNPAVRKDRQTIRKIDGNRHGRIRSEAASAALRAGMPVIGAGSS</sequence>
<keyword evidence="2" id="KW-1185">Reference proteome</keyword>
<organism evidence="1 2">
    <name type="scientific">Pseudorhizobium pelagicum</name>
    <dbReference type="NCBI Taxonomy" id="1509405"/>
    <lineage>
        <taxon>Bacteria</taxon>
        <taxon>Pseudomonadati</taxon>
        <taxon>Pseudomonadota</taxon>
        <taxon>Alphaproteobacteria</taxon>
        <taxon>Hyphomicrobiales</taxon>
        <taxon>Rhizobiaceae</taxon>
        <taxon>Rhizobium/Agrobacterium group</taxon>
        <taxon>Pseudorhizobium</taxon>
    </lineage>
</organism>
<gene>
    <name evidence="1" type="ORF">GV68_03440</name>
</gene>
<evidence type="ECO:0000313" key="2">
    <source>
        <dbReference type="Proteomes" id="UP000052167"/>
    </source>
</evidence>
<evidence type="ECO:0000313" key="1">
    <source>
        <dbReference type="EMBL" id="KEQ07858.1"/>
    </source>
</evidence>
<accession>A0A922TB10</accession>
<comment type="caution">
    <text evidence="1">The sequence shown here is derived from an EMBL/GenBank/DDBJ whole genome shotgun (WGS) entry which is preliminary data.</text>
</comment>
<dbReference type="AlphaFoldDB" id="A0A922TB10"/>
<proteinExistence type="predicted"/>
<protein>
    <submittedName>
        <fullName evidence="1">Uncharacterized protein</fullName>
    </submittedName>
</protein>
<name>A0A922TB10_9HYPH</name>
<dbReference type="EMBL" id="JOKJ01000011">
    <property type="protein sequence ID" value="KEQ07858.1"/>
    <property type="molecule type" value="Genomic_DNA"/>
</dbReference>
<reference evidence="1 2" key="1">
    <citation type="submission" date="2014-06" db="EMBL/GenBank/DDBJ databases">
        <title>Rhizobium pelagicum/R2-400B4.</title>
        <authorList>
            <person name="Kimes N.E."/>
            <person name="Lopez-Perez M."/>
        </authorList>
    </citation>
    <scope>NUCLEOTIDE SEQUENCE [LARGE SCALE GENOMIC DNA]</scope>
    <source>
        <strain evidence="1 2">R2-400B4</strain>
    </source>
</reference>
<dbReference type="Proteomes" id="UP000052167">
    <property type="component" value="Unassembled WGS sequence"/>
</dbReference>